<protein>
    <recommendedName>
        <fullName evidence="1">Oxidoreductase acuF-like C2H2 type zinc-finger domain-containing protein</fullName>
    </recommendedName>
</protein>
<keyword evidence="3" id="KW-1185">Reference proteome</keyword>
<dbReference type="AlphaFoldDB" id="A0A3N4HMH8"/>
<organism evidence="2 3">
    <name type="scientific">Ascobolus immersus RN42</name>
    <dbReference type="NCBI Taxonomy" id="1160509"/>
    <lineage>
        <taxon>Eukaryota</taxon>
        <taxon>Fungi</taxon>
        <taxon>Dikarya</taxon>
        <taxon>Ascomycota</taxon>
        <taxon>Pezizomycotina</taxon>
        <taxon>Pezizomycetes</taxon>
        <taxon>Pezizales</taxon>
        <taxon>Ascobolaceae</taxon>
        <taxon>Ascobolus</taxon>
    </lineage>
</organism>
<feature type="domain" description="Oxidoreductase acuF-like C2H2 type zinc-finger" evidence="1">
    <location>
        <begin position="200"/>
        <end position="227"/>
    </location>
</feature>
<sequence>MSSDEDWANGLLDLLAELDLFSFQETHAPHDADPIFKDGISPAAKDLEVVNDGLYSLTTLLEEQMEEILEFELEEAATFFIINVQDKFPQIPSTLARKLGNNNWKRQMKIREAEERANTSLLQKIKEETRTHPDTAKDSGIGTSLHTTGELLPIIESQLTMIPLRPTYAESSTSFATRISSKSGITKFPSPPEPLDGTLKTFSCTVCFQSISLATEREWKIHVIRDLQPYR</sequence>
<dbReference type="InterPro" id="IPR058925">
    <property type="entry name" value="zf-C2H2_AcuF"/>
</dbReference>
<dbReference type="PANTHER" id="PTHR35391:SF5">
    <property type="entry name" value="DUF6590 DOMAIN-CONTAINING PROTEIN"/>
    <property type="match status" value="1"/>
</dbReference>
<reference evidence="2 3" key="1">
    <citation type="journal article" date="2018" name="Nat. Ecol. Evol.">
        <title>Pezizomycetes genomes reveal the molecular basis of ectomycorrhizal truffle lifestyle.</title>
        <authorList>
            <person name="Murat C."/>
            <person name="Payen T."/>
            <person name="Noel B."/>
            <person name="Kuo A."/>
            <person name="Morin E."/>
            <person name="Chen J."/>
            <person name="Kohler A."/>
            <person name="Krizsan K."/>
            <person name="Balestrini R."/>
            <person name="Da Silva C."/>
            <person name="Montanini B."/>
            <person name="Hainaut M."/>
            <person name="Levati E."/>
            <person name="Barry K.W."/>
            <person name="Belfiori B."/>
            <person name="Cichocki N."/>
            <person name="Clum A."/>
            <person name="Dockter R.B."/>
            <person name="Fauchery L."/>
            <person name="Guy J."/>
            <person name="Iotti M."/>
            <person name="Le Tacon F."/>
            <person name="Lindquist E.A."/>
            <person name="Lipzen A."/>
            <person name="Malagnac F."/>
            <person name="Mello A."/>
            <person name="Molinier V."/>
            <person name="Miyauchi S."/>
            <person name="Poulain J."/>
            <person name="Riccioni C."/>
            <person name="Rubini A."/>
            <person name="Sitrit Y."/>
            <person name="Splivallo R."/>
            <person name="Traeger S."/>
            <person name="Wang M."/>
            <person name="Zifcakova L."/>
            <person name="Wipf D."/>
            <person name="Zambonelli A."/>
            <person name="Paolocci F."/>
            <person name="Nowrousian M."/>
            <person name="Ottonello S."/>
            <person name="Baldrian P."/>
            <person name="Spatafora J.W."/>
            <person name="Henrissat B."/>
            <person name="Nagy L.G."/>
            <person name="Aury J.M."/>
            <person name="Wincker P."/>
            <person name="Grigoriev I.V."/>
            <person name="Bonfante P."/>
            <person name="Martin F.M."/>
        </authorList>
    </citation>
    <scope>NUCLEOTIDE SEQUENCE [LARGE SCALE GENOMIC DNA]</scope>
    <source>
        <strain evidence="2 3">RN42</strain>
    </source>
</reference>
<dbReference type="PANTHER" id="PTHR35391">
    <property type="entry name" value="C2H2-TYPE DOMAIN-CONTAINING PROTEIN-RELATED"/>
    <property type="match status" value="1"/>
</dbReference>
<evidence type="ECO:0000313" key="3">
    <source>
        <dbReference type="Proteomes" id="UP000275078"/>
    </source>
</evidence>
<dbReference type="Pfam" id="PF26082">
    <property type="entry name" value="zf-C2H2_AcuF"/>
    <property type="match status" value="1"/>
</dbReference>
<dbReference type="STRING" id="1160509.A0A3N4HMH8"/>
<gene>
    <name evidence="2" type="ORF">BJ508DRAFT_53293</name>
</gene>
<proteinExistence type="predicted"/>
<dbReference type="OrthoDB" id="5412071at2759"/>
<accession>A0A3N4HMH8</accession>
<dbReference type="EMBL" id="ML119826">
    <property type="protein sequence ID" value="RPA73301.1"/>
    <property type="molecule type" value="Genomic_DNA"/>
</dbReference>
<name>A0A3N4HMH8_ASCIM</name>
<evidence type="ECO:0000259" key="1">
    <source>
        <dbReference type="Pfam" id="PF26082"/>
    </source>
</evidence>
<evidence type="ECO:0000313" key="2">
    <source>
        <dbReference type="EMBL" id="RPA73301.1"/>
    </source>
</evidence>
<dbReference type="Proteomes" id="UP000275078">
    <property type="component" value="Unassembled WGS sequence"/>
</dbReference>